<comment type="similarity">
    <text evidence="2 11">Belongs to the KAR5 family.</text>
</comment>
<name>A0A1L9P9M3_ASPVE</name>
<evidence type="ECO:0000256" key="8">
    <source>
        <dbReference type="ARBA" id="ARBA00023136"/>
    </source>
</evidence>
<proteinExistence type="inferred from homology"/>
<dbReference type="STRING" id="1036611.A0A1L9P9M3"/>
<comment type="subcellular location">
    <subcellularLocation>
        <location evidence="11">Endoplasmic reticulum membrane</location>
    </subcellularLocation>
    <subcellularLocation>
        <location evidence="11">Nucleus membrane</location>
    </subcellularLocation>
</comment>
<keyword evidence="9" id="KW-0325">Glycoprotein</keyword>
<keyword evidence="8" id="KW-0472">Membrane</keyword>
<dbReference type="EMBL" id="KV878126">
    <property type="protein sequence ID" value="OJI98217.1"/>
    <property type="molecule type" value="Genomic_DNA"/>
</dbReference>
<evidence type="ECO:0000256" key="1">
    <source>
        <dbReference type="ARBA" id="ARBA00003389"/>
    </source>
</evidence>
<evidence type="ECO:0008006" key="15">
    <source>
        <dbReference type="Google" id="ProtNLM"/>
    </source>
</evidence>
<dbReference type="OrthoDB" id="5311848at2759"/>
<dbReference type="RefSeq" id="XP_040663980.1">
    <property type="nucleotide sequence ID" value="XM_040808586.1"/>
</dbReference>
<keyword evidence="6 11" id="KW-0256">Endoplasmic reticulum</keyword>
<dbReference type="GO" id="GO:0031965">
    <property type="term" value="C:nuclear membrane"/>
    <property type="evidence" value="ECO:0007669"/>
    <property type="project" value="UniProtKB-SubCell"/>
</dbReference>
<dbReference type="Proteomes" id="UP000184073">
    <property type="component" value="Unassembled WGS sequence"/>
</dbReference>
<comment type="function">
    <text evidence="1 11">Required for nuclear membrane fusion during karyogamy.</text>
</comment>
<dbReference type="GO" id="GO:0000742">
    <property type="term" value="P:karyogamy involved in conjugation with cellular fusion"/>
    <property type="evidence" value="ECO:0007669"/>
    <property type="project" value="UniProtKB-UniRule"/>
</dbReference>
<evidence type="ECO:0000256" key="2">
    <source>
        <dbReference type="ARBA" id="ARBA00010473"/>
    </source>
</evidence>
<keyword evidence="10 11" id="KW-0539">Nucleus</keyword>
<feature type="signal peptide" evidence="12">
    <location>
        <begin position="1"/>
        <end position="18"/>
    </location>
</feature>
<dbReference type="GO" id="GO:0005789">
    <property type="term" value="C:endoplasmic reticulum membrane"/>
    <property type="evidence" value="ECO:0007669"/>
    <property type="project" value="UniProtKB-SubCell"/>
</dbReference>
<evidence type="ECO:0000256" key="9">
    <source>
        <dbReference type="ARBA" id="ARBA00023180"/>
    </source>
</evidence>
<evidence type="ECO:0000313" key="14">
    <source>
        <dbReference type="Proteomes" id="UP000184073"/>
    </source>
</evidence>
<keyword evidence="14" id="KW-1185">Reference proteome</keyword>
<keyword evidence="5 11" id="KW-0732">Signal</keyword>
<evidence type="ECO:0000313" key="13">
    <source>
        <dbReference type="EMBL" id="OJI98217.1"/>
    </source>
</evidence>
<dbReference type="GO" id="GO:0048288">
    <property type="term" value="P:nuclear membrane fusion involved in karyogamy"/>
    <property type="evidence" value="ECO:0007669"/>
    <property type="project" value="UniProtKB-UniRule"/>
</dbReference>
<gene>
    <name evidence="13" type="ORF">ASPVEDRAFT_161353</name>
</gene>
<dbReference type="InterPro" id="IPR007292">
    <property type="entry name" value="Nuclear_fusion_Kar5"/>
</dbReference>
<dbReference type="AlphaFoldDB" id="A0A1L9P9M3"/>
<evidence type="ECO:0000256" key="4">
    <source>
        <dbReference type="ARBA" id="ARBA00022692"/>
    </source>
</evidence>
<keyword evidence="4" id="KW-0812">Transmembrane</keyword>
<keyword evidence="3 11" id="KW-0415">Karyogamy</keyword>
<organism evidence="13 14">
    <name type="scientific">Aspergillus versicolor CBS 583.65</name>
    <dbReference type="NCBI Taxonomy" id="1036611"/>
    <lineage>
        <taxon>Eukaryota</taxon>
        <taxon>Fungi</taxon>
        <taxon>Dikarya</taxon>
        <taxon>Ascomycota</taxon>
        <taxon>Pezizomycotina</taxon>
        <taxon>Eurotiomycetes</taxon>
        <taxon>Eurotiomycetidae</taxon>
        <taxon>Eurotiales</taxon>
        <taxon>Aspergillaceae</taxon>
        <taxon>Aspergillus</taxon>
        <taxon>Aspergillus subgen. Nidulantes</taxon>
    </lineage>
</organism>
<feature type="chain" id="PRO_5013290354" description="Nuclear fusion protein KAR5" evidence="12">
    <location>
        <begin position="19"/>
        <end position="519"/>
    </location>
</feature>
<dbReference type="GeneID" id="63724097"/>
<evidence type="ECO:0000256" key="10">
    <source>
        <dbReference type="ARBA" id="ARBA00023242"/>
    </source>
</evidence>
<dbReference type="PANTHER" id="PTHR28012:SF1">
    <property type="entry name" value="NUCLEAR FUSION PROTEIN KAR5"/>
    <property type="match status" value="1"/>
</dbReference>
<dbReference type="VEuPathDB" id="FungiDB:ASPVEDRAFT_161353"/>
<dbReference type="Pfam" id="PF04163">
    <property type="entry name" value="Tht1"/>
    <property type="match status" value="1"/>
</dbReference>
<dbReference type="PANTHER" id="PTHR28012">
    <property type="entry name" value="NUCLEAR FUSION PROTEIN KAR5"/>
    <property type="match status" value="1"/>
</dbReference>
<evidence type="ECO:0000256" key="5">
    <source>
        <dbReference type="ARBA" id="ARBA00022729"/>
    </source>
</evidence>
<accession>A0A1L9P9M3</accession>
<evidence type="ECO:0000256" key="6">
    <source>
        <dbReference type="ARBA" id="ARBA00022824"/>
    </source>
</evidence>
<evidence type="ECO:0000256" key="12">
    <source>
        <dbReference type="SAM" id="SignalP"/>
    </source>
</evidence>
<evidence type="ECO:0000256" key="11">
    <source>
        <dbReference type="RuleBase" id="RU368082"/>
    </source>
</evidence>
<evidence type="ECO:0000256" key="3">
    <source>
        <dbReference type="ARBA" id="ARBA00022459"/>
    </source>
</evidence>
<keyword evidence="7" id="KW-1133">Transmembrane helix</keyword>
<evidence type="ECO:0000256" key="7">
    <source>
        <dbReference type="ARBA" id="ARBA00022989"/>
    </source>
</evidence>
<sequence>MKMLGLSTLLLYIPFVPGFACADTGVDVVPAQIHDLNEDLDLASFLESKTLKHDGIFSEALKLLESINSSSSCNKLAATKLVTSCKSIGRNSQTPTDSDTYLALEYVRSLYAARLAICEISGAGISIPLPCQPMNVSPAPKKARFSFYTKNNPVIIDDDPMRKERLESCLKSLESRPQWWTSYSNSKQNAMVICHASRSEIEKEDILATYNTILQSSTKLSDGILEALRVAVEESAKGRAFMRSTELLRNEALREMEESTSSSVIRMSHKIETHFTSFMESISSALSAVHIGFSEIQSDLQNSSNEAMSLRQMLQYIHGESLLRSEQVAMTQRRNADTQEELALSLKSKLQAIATDDMSRLSQSMGALDSSLEWLYMRMGDIIEQEEGFSERLSSIGLSLEEFQLRVDSLSKIQERQYEIAAAQAQAQEDLQTDIRISKGILDQTASTAANLQTTLEAAMKWRETSIFDGILGHHTAWIITGAIWAIASQRSHSIPSATAAMLVLIFVCMASPPSGSVI</sequence>
<protein>
    <recommendedName>
        <fullName evidence="15">Nuclear fusion protein KAR5</fullName>
    </recommendedName>
</protein>
<reference evidence="14" key="1">
    <citation type="journal article" date="2017" name="Genome Biol.">
        <title>Comparative genomics reveals high biological diversity and specific adaptations in the industrially and medically important fungal genus Aspergillus.</title>
        <authorList>
            <person name="de Vries R.P."/>
            <person name="Riley R."/>
            <person name="Wiebenga A."/>
            <person name="Aguilar-Osorio G."/>
            <person name="Amillis S."/>
            <person name="Uchima C.A."/>
            <person name="Anderluh G."/>
            <person name="Asadollahi M."/>
            <person name="Askin M."/>
            <person name="Barry K."/>
            <person name="Battaglia E."/>
            <person name="Bayram O."/>
            <person name="Benocci T."/>
            <person name="Braus-Stromeyer S.A."/>
            <person name="Caldana C."/>
            <person name="Canovas D."/>
            <person name="Cerqueira G.C."/>
            <person name="Chen F."/>
            <person name="Chen W."/>
            <person name="Choi C."/>
            <person name="Clum A."/>
            <person name="Dos Santos R.A."/>
            <person name="Damasio A.R."/>
            <person name="Diallinas G."/>
            <person name="Emri T."/>
            <person name="Fekete E."/>
            <person name="Flipphi M."/>
            <person name="Freyberg S."/>
            <person name="Gallo A."/>
            <person name="Gournas C."/>
            <person name="Habgood R."/>
            <person name="Hainaut M."/>
            <person name="Harispe M.L."/>
            <person name="Henrissat B."/>
            <person name="Hilden K.S."/>
            <person name="Hope R."/>
            <person name="Hossain A."/>
            <person name="Karabika E."/>
            <person name="Karaffa L."/>
            <person name="Karanyi Z."/>
            <person name="Krasevec N."/>
            <person name="Kuo A."/>
            <person name="Kusch H."/>
            <person name="LaButti K."/>
            <person name="Lagendijk E.L."/>
            <person name="Lapidus A."/>
            <person name="Levasseur A."/>
            <person name="Lindquist E."/>
            <person name="Lipzen A."/>
            <person name="Logrieco A.F."/>
            <person name="MacCabe A."/>
            <person name="Maekelae M.R."/>
            <person name="Malavazi I."/>
            <person name="Melin P."/>
            <person name="Meyer V."/>
            <person name="Mielnichuk N."/>
            <person name="Miskei M."/>
            <person name="Molnar A.P."/>
            <person name="Mule G."/>
            <person name="Ngan C.Y."/>
            <person name="Orejas M."/>
            <person name="Orosz E."/>
            <person name="Ouedraogo J.P."/>
            <person name="Overkamp K.M."/>
            <person name="Park H.-S."/>
            <person name="Perrone G."/>
            <person name="Piumi F."/>
            <person name="Punt P.J."/>
            <person name="Ram A.F."/>
            <person name="Ramon A."/>
            <person name="Rauscher S."/>
            <person name="Record E."/>
            <person name="Riano-Pachon D.M."/>
            <person name="Robert V."/>
            <person name="Roehrig J."/>
            <person name="Ruller R."/>
            <person name="Salamov A."/>
            <person name="Salih N.S."/>
            <person name="Samson R.A."/>
            <person name="Sandor E."/>
            <person name="Sanguinetti M."/>
            <person name="Schuetze T."/>
            <person name="Sepcic K."/>
            <person name="Shelest E."/>
            <person name="Sherlock G."/>
            <person name="Sophianopoulou V."/>
            <person name="Squina F.M."/>
            <person name="Sun H."/>
            <person name="Susca A."/>
            <person name="Todd R.B."/>
            <person name="Tsang A."/>
            <person name="Unkles S.E."/>
            <person name="van de Wiele N."/>
            <person name="van Rossen-Uffink D."/>
            <person name="Oliveira J.V."/>
            <person name="Vesth T.C."/>
            <person name="Visser J."/>
            <person name="Yu J.-H."/>
            <person name="Zhou M."/>
            <person name="Andersen M.R."/>
            <person name="Archer D.B."/>
            <person name="Baker S.E."/>
            <person name="Benoit I."/>
            <person name="Brakhage A.A."/>
            <person name="Braus G.H."/>
            <person name="Fischer R."/>
            <person name="Frisvad J.C."/>
            <person name="Goldman G.H."/>
            <person name="Houbraken J."/>
            <person name="Oakley B."/>
            <person name="Pocsi I."/>
            <person name="Scazzocchio C."/>
            <person name="Seiboth B."/>
            <person name="vanKuyk P.A."/>
            <person name="Wortman J."/>
            <person name="Dyer P.S."/>
            <person name="Grigoriev I.V."/>
        </authorList>
    </citation>
    <scope>NUCLEOTIDE SEQUENCE [LARGE SCALE GENOMIC DNA]</scope>
    <source>
        <strain evidence="14">CBS 583.65</strain>
    </source>
</reference>